<feature type="domain" description="DUF4367" evidence="1">
    <location>
        <begin position="21"/>
        <end position="47"/>
    </location>
</feature>
<name>A0ABS8F9B7_9FIRM</name>
<protein>
    <submittedName>
        <fullName evidence="2">DUF4367 domain-containing protein</fullName>
    </submittedName>
</protein>
<evidence type="ECO:0000313" key="3">
    <source>
        <dbReference type="Proteomes" id="UP001430637"/>
    </source>
</evidence>
<reference evidence="2" key="1">
    <citation type="submission" date="2021-10" db="EMBL/GenBank/DDBJ databases">
        <title>Anaerobic single-cell dispensing facilitates the cultivation of human gut bacteria.</title>
        <authorList>
            <person name="Afrizal A."/>
        </authorList>
    </citation>
    <scope>NUCLEOTIDE SEQUENCE</scope>
    <source>
        <strain evidence="2">CLA-AA-H233</strain>
    </source>
</reference>
<gene>
    <name evidence="2" type="ORF">LKD23_08690</name>
</gene>
<dbReference type="Proteomes" id="UP001430637">
    <property type="component" value="Unassembled WGS sequence"/>
</dbReference>
<proteinExistence type="predicted"/>
<dbReference type="EMBL" id="JAJEQL010000021">
    <property type="protein sequence ID" value="MCC2199825.1"/>
    <property type="molecule type" value="Genomic_DNA"/>
</dbReference>
<dbReference type="RefSeq" id="WP_227621299.1">
    <property type="nucleotide sequence ID" value="NZ_JAJEQL010000021.1"/>
</dbReference>
<dbReference type="Pfam" id="PF14285">
    <property type="entry name" value="DUF4367"/>
    <property type="match status" value="1"/>
</dbReference>
<comment type="caution">
    <text evidence="2">The sequence shown here is derived from an EMBL/GenBank/DDBJ whole genome shotgun (WGS) entry which is preliminary data.</text>
</comment>
<evidence type="ECO:0000259" key="1">
    <source>
        <dbReference type="Pfam" id="PF14285"/>
    </source>
</evidence>
<dbReference type="InterPro" id="IPR025377">
    <property type="entry name" value="DUF4367"/>
</dbReference>
<keyword evidence="3" id="KW-1185">Reference proteome</keyword>
<evidence type="ECO:0000313" key="2">
    <source>
        <dbReference type="EMBL" id="MCC2199825.1"/>
    </source>
</evidence>
<sequence length="48" mass="5622">MSAFTRWILKKHKQPAICREFWEKDGISHTIIGKISHDELLRIAESIS</sequence>
<organism evidence="2 3">
    <name type="scientific">Faecalibacterium butyricigenerans</name>
    <dbReference type="NCBI Taxonomy" id="1851427"/>
    <lineage>
        <taxon>Bacteria</taxon>
        <taxon>Bacillati</taxon>
        <taxon>Bacillota</taxon>
        <taxon>Clostridia</taxon>
        <taxon>Eubacteriales</taxon>
        <taxon>Oscillospiraceae</taxon>
        <taxon>Faecalibacterium</taxon>
    </lineage>
</organism>
<accession>A0ABS8F9B7</accession>